<keyword evidence="1" id="KW-0812">Transmembrane</keyword>
<feature type="transmembrane region" description="Helical" evidence="1">
    <location>
        <begin position="71"/>
        <end position="91"/>
    </location>
</feature>
<comment type="caution">
    <text evidence="2">The sequence shown here is derived from an EMBL/GenBank/DDBJ whole genome shotgun (WGS) entry which is preliminary data.</text>
</comment>
<evidence type="ECO:0000256" key="1">
    <source>
        <dbReference type="SAM" id="Phobius"/>
    </source>
</evidence>
<dbReference type="Pfam" id="PF02325">
    <property type="entry name" value="CCB3_YggT"/>
    <property type="match status" value="1"/>
</dbReference>
<sequence>MDVVRHSVATLLDLYFVVLIARLVFDWIQLFAREWRPKGPVLVVAEFVYTLTDPPLKAIRKVVPPLRLGGIALDLAFIILALAVQVAANLLR</sequence>
<evidence type="ECO:0000313" key="2">
    <source>
        <dbReference type="EMBL" id="RHW46448.1"/>
    </source>
</evidence>
<keyword evidence="1" id="KW-0472">Membrane</keyword>
<dbReference type="EMBL" id="QWLM01000005">
    <property type="protein sequence ID" value="RHW46448.1"/>
    <property type="molecule type" value="Genomic_DNA"/>
</dbReference>
<name>A0A417Z761_9MICO</name>
<feature type="transmembrane region" description="Helical" evidence="1">
    <location>
        <begin position="12"/>
        <end position="32"/>
    </location>
</feature>
<organism evidence="2 3">
    <name type="scientific">Dermacoccus abyssi</name>
    <dbReference type="NCBI Taxonomy" id="322596"/>
    <lineage>
        <taxon>Bacteria</taxon>
        <taxon>Bacillati</taxon>
        <taxon>Actinomycetota</taxon>
        <taxon>Actinomycetes</taxon>
        <taxon>Micrococcales</taxon>
        <taxon>Dermacoccaceae</taxon>
        <taxon>Dermacoccus</taxon>
    </lineage>
</organism>
<reference evidence="2 3" key="1">
    <citation type="submission" date="2018-08" db="EMBL/GenBank/DDBJ databases">
        <title>Whole genome sequence analysis of Dermacoccus abyssi bacteria isolated from Deep Mariana trench Micromonospora spp reveals genes involved in the environmental adaptation and production of secondary metabolites.</title>
        <authorList>
            <person name="Abdel-Mageed W.M."/>
            <person name="Lehri B."/>
            <person name="Nouioui I."/>
            <person name="Goodfellow I."/>
            <person name="Jaspars M."/>
            <person name="Karlyshev A."/>
        </authorList>
    </citation>
    <scope>NUCLEOTIDE SEQUENCE [LARGE SCALE GENOMIC DNA]</scope>
    <source>
        <strain evidence="2 3">MT1.1</strain>
    </source>
</reference>
<dbReference type="GO" id="GO:0016020">
    <property type="term" value="C:membrane"/>
    <property type="evidence" value="ECO:0007669"/>
    <property type="project" value="InterPro"/>
</dbReference>
<dbReference type="AlphaFoldDB" id="A0A417Z761"/>
<keyword evidence="1" id="KW-1133">Transmembrane helix</keyword>
<proteinExistence type="predicted"/>
<evidence type="ECO:0000313" key="3">
    <source>
        <dbReference type="Proteomes" id="UP000285376"/>
    </source>
</evidence>
<dbReference type="RefSeq" id="WP_118913123.1">
    <property type="nucleotide sequence ID" value="NZ_CBCRVH010000004.1"/>
</dbReference>
<dbReference type="Proteomes" id="UP000285376">
    <property type="component" value="Unassembled WGS sequence"/>
</dbReference>
<accession>A0A417Z761</accession>
<dbReference type="InterPro" id="IPR003425">
    <property type="entry name" value="CCB3/YggT"/>
</dbReference>
<protein>
    <submittedName>
        <fullName evidence="2">YggT family protein</fullName>
    </submittedName>
</protein>
<gene>
    <name evidence="2" type="ORF">D1832_06395</name>
</gene>